<evidence type="ECO:0000256" key="11">
    <source>
        <dbReference type="ARBA" id="ARBA00023002"/>
    </source>
</evidence>
<dbReference type="PRINTS" id="PR00461">
    <property type="entry name" value="PLPEROXIDASE"/>
</dbReference>
<feature type="domain" description="Plant heme peroxidase family profile" evidence="22">
    <location>
        <begin position="569"/>
        <end position="792"/>
    </location>
</feature>
<dbReference type="InterPro" id="IPR019794">
    <property type="entry name" value="Peroxidases_AS"/>
</dbReference>
<evidence type="ECO:0000256" key="2">
    <source>
        <dbReference type="ARBA" id="ARBA00002322"/>
    </source>
</evidence>
<evidence type="ECO:0000256" key="12">
    <source>
        <dbReference type="ARBA" id="ARBA00023004"/>
    </source>
</evidence>
<sequence>MASGHSSHILILFTFLLLALSASLVHGQGTRVGFYSAACPRVESIVRSTVQSHFRSNPTVAPGLLRMLFHDCFVKGCDASILISGSNTERTAGPNLLLRGYEVIDDAKTQLEAACPGITNGPSWVVPLGRRDGRVSLASDTANLPAFTDSVDVQKQKFSALGLNTQDLVALAGILESDKMLWTDASTKTIVQRFLTGLSFNLEFGKSMIKMSNIGVKIGNAVIMASGHSSHILILFTFLLLALSASLVHGQGTRVGFYSAACPRVESIVRSTVQSHFRSNPTVAPGLLRMLFHDCFVKGCDASILISGSNTERTAGPNLLLRGYEVIDDAKTQLEAACPGITNGPSWVVPLGRRDGRVSLASDTANLPAFTDSVDVQKQKFSALGLNTQDLVALAGGHTIGTSACRFFQYRMYNFTRVGNGAVDPSIDPSFLPQLRALCPQNGDDSKRVALDTGSPNRFDTSYFTNLRNGRGILESDKMLWTDASTKTIVQRFLTGLSFNLEFGKSMIKMSNIGVKIGNAGKVLHNYSTIHIRILHQPKMVSGNSNQIFIFWMLLLLAIVASLVHGHKGTRVGFYSTTCPQAESIVSSTVQCHFNSDHTLAAGLLRMHFHDCFMRGCDASVLIDGPNTQKKAGANLGLRGYEVIDDAKTQLEAACPGVVNGSSWAVPTGRRDGRVSLISDADNLPAFTGSIDVQKQKFSAVGLNTQDLVALVGGHTIGTSSCQSFQYRMYNFTKVRNGAIDPSINPAFLPQLRALCPQDGDGSNRVALDTHSPNRFDTSYFRNMRIGQGILE</sequence>
<dbReference type="AlphaFoldDB" id="A0AAW0JH16"/>
<feature type="domain" description="Plant heme peroxidase family profile" evidence="22">
    <location>
        <begin position="29"/>
        <end position="173"/>
    </location>
</feature>
<dbReference type="FunFam" id="1.10.420.10:FF:000010">
    <property type="entry name" value="Peroxidase"/>
    <property type="match status" value="1"/>
</dbReference>
<evidence type="ECO:0000256" key="15">
    <source>
        <dbReference type="PIRSR" id="PIRSR600823-1"/>
    </source>
</evidence>
<evidence type="ECO:0000256" key="21">
    <source>
        <dbReference type="SAM" id="SignalP"/>
    </source>
</evidence>
<keyword evidence="12 17" id="KW-0408">Iron</keyword>
<keyword evidence="7" id="KW-0349">Heme</keyword>
<feature type="chain" id="PRO_5043586835" description="peroxidase" evidence="21">
    <location>
        <begin position="28"/>
        <end position="792"/>
    </location>
</feature>
<evidence type="ECO:0000256" key="4">
    <source>
        <dbReference type="ARBA" id="ARBA00012313"/>
    </source>
</evidence>
<keyword evidence="20" id="KW-0472">Membrane</keyword>
<feature type="binding site" evidence="17">
    <location>
        <position position="399"/>
    </location>
    <ligand>
        <name>Ca(2+)</name>
        <dbReference type="ChEBI" id="CHEBI:29108"/>
        <label>2</label>
    </ligand>
</feature>
<feature type="site" description="Transition state stabilizer" evidence="18">
    <location>
        <position position="289"/>
    </location>
</feature>
<evidence type="ECO:0000256" key="3">
    <source>
        <dbReference type="ARBA" id="ARBA00006873"/>
    </source>
</evidence>
<evidence type="ECO:0000256" key="5">
    <source>
        <dbReference type="ARBA" id="ARBA00022525"/>
    </source>
</evidence>
<feature type="disulfide bond" evidence="19">
    <location>
        <begin position="295"/>
        <end position="300"/>
    </location>
</feature>
<feature type="binding site" evidence="17">
    <location>
        <position position="294"/>
    </location>
    <ligand>
        <name>Ca(2+)</name>
        <dbReference type="ChEBI" id="CHEBI:29108"/>
        <label>1</label>
    </ligand>
</feature>
<evidence type="ECO:0000256" key="19">
    <source>
        <dbReference type="PIRSR" id="PIRSR600823-5"/>
    </source>
</evidence>
<evidence type="ECO:0000256" key="10">
    <source>
        <dbReference type="ARBA" id="ARBA00022837"/>
    </source>
</evidence>
<dbReference type="InterPro" id="IPR002016">
    <property type="entry name" value="Haem_peroxidase"/>
</dbReference>
<evidence type="ECO:0000256" key="14">
    <source>
        <dbReference type="ARBA" id="ARBA00023324"/>
    </source>
</evidence>
<dbReference type="Gene3D" id="1.10.520.10">
    <property type="match status" value="3"/>
</dbReference>
<feature type="binding site" evidence="17">
    <location>
        <position position="301"/>
    </location>
    <ligand>
        <name>Ca(2+)</name>
        <dbReference type="ChEBI" id="CHEBI:29108"/>
        <label>1</label>
    </ligand>
</feature>
<dbReference type="PROSITE" id="PS50873">
    <property type="entry name" value="PEROXIDASE_4"/>
    <property type="match status" value="3"/>
</dbReference>
<keyword evidence="20" id="KW-1133">Transmembrane helix</keyword>
<feature type="binding site" evidence="16">
    <location>
        <position position="368"/>
    </location>
    <ligand>
        <name>substrate</name>
    </ligand>
</feature>
<dbReference type="PRINTS" id="PR00458">
    <property type="entry name" value="PEROXIDASE"/>
</dbReference>
<feature type="domain" description="Plant heme peroxidase family profile" evidence="22">
    <location>
        <begin position="252"/>
        <end position="531"/>
    </location>
</feature>
<feature type="binding site" evidence="17">
    <location>
        <position position="303"/>
    </location>
    <ligand>
        <name>Ca(2+)</name>
        <dbReference type="ChEBI" id="CHEBI:29108"/>
        <label>1</label>
    </ligand>
</feature>
<reference evidence="23 24" key="1">
    <citation type="journal article" date="2018" name="Sci. Data">
        <title>The draft genome sequence of cork oak.</title>
        <authorList>
            <person name="Ramos A.M."/>
            <person name="Usie A."/>
            <person name="Barbosa P."/>
            <person name="Barros P.M."/>
            <person name="Capote T."/>
            <person name="Chaves I."/>
            <person name="Simoes F."/>
            <person name="Abreu I."/>
            <person name="Carrasquinho I."/>
            <person name="Faro C."/>
            <person name="Guimaraes J.B."/>
            <person name="Mendonca D."/>
            <person name="Nobrega F."/>
            <person name="Rodrigues L."/>
            <person name="Saibo N.J.M."/>
            <person name="Varela M.C."/>
            <person name="Egas C."/>
            <person name="Matos J."/>
            <person name="Miguel C.M."/>
            <person name="Oliveira M.M."/>
            <person name="Ricardo C.P."/>
            <person name="Goncalves S."/>
        </authorList>
    </citation>
    <scope>NUCLEOTIDE SEQUENCE [LARGE SCALE GENOMIC DNA]</scope>
    <source>
        <strain evidence="24">cv. HL8</strain>
    </source>
</reference>
<accession>A0AAW0JH16</accession>
<keyword evidence="10 17" id="KW-0106">Calcium</keyword>
<dbReference type="InterPro" id="IPR000823">
    <property type="entry name" value="Peroxidase_pln"/>
</dbReference>
<dbReference type="FunFam" id="1.10.420.10:FF:000001">
    <property type="entry name" value="Peroxidase"/>
    <property type="match status" value="1"/>
</dbReference>
<feature type="signal peptide" evidence="21">
    <location>
        <begin position="1"/>
        <end position="27"/>
    </location>
</feature>
<evidence type="ECO:0000313" key="23">
    <source>
        <dbReference type="EMBL" id="KAK7825411.1"/>
    </source>
</evidence>
<dbReference type="GO" id="GO:0020037">
    <property type="term" value="F:heme binding"/>
    <property type="evidence" value="ECO:0007669"/>
    <property type="project" value="InterPro"/>
</dbReference>
<feature type="binding site" evidence="17">
    <location>
        <position position="452"/>
    </location>
    <ligand>
        <name>Ca(2+)</name>
        <dbReference type="ChEBI" id="CHEBI:29108"/>
        <label>2</label>
    </ligand>
</feature>
<keyword evidence="6 23" id="KW-0575">Peroxidase</keyword>
<keyword evidence="9 21" id="KW-0732">Signal</keyword>
<dbReference type="Gene3D" id="1.10.420.10">
    <property type="entry name" value="Peroxidase, domain 2"/>
    <property type="match status" value="3"/>
</dbReference>
<evidence type="ECO:0000256" key="20">
    <source>
        <dbReference type="SAM" id="Phobius"/>
    </source>
</evidence>
<evidence type="ECO:0000313" key="24">
    <source>
        <dbReference type="Proteomes" id="UP000237347"/>
    </source>
</evidence>
<dbReference type="Pfam" id="PF00141">
    <property type="entry name" value="peroxidase"/>
    <property type="match status" value="4"/>
</dbReference>
<evidence type="ECO:0000256" key="9">
    <source>
        <dbReference type="ARBA" id="ARBA00022729"/>
    </source>
</evidence>
<keyword evidence="20" id="KW-0812">Transmembrane</keyword>
<organism evidence="23 24">
    <name type="scientific">Quercus suber</name>
    <name type="common">Cork oak</name>
    <dbReference type="NCBI Taxonomy" id="58331"/>
    <lineage>
        <taxon>Eukaryota</taxon>
        <taxon>Viridiplantae</taxon>
        <taxon>Streptophyta</taxon>
        <taxon>Embryophyta</taxon>
        <taxon>Tracheophyta</taxon>
        <taxon>Spermatophyta</taxon>
        <taxon>Magnoliopsida</taxon>
        <taxon>eudicotyledons</taxon>
        <taxon>Gunneridae</taxon>
        <taxon>Pentapetalae</taxon>
        <taxon>rosids</taxon>
        <taxon>fabids</taxon>
        <taxon>Fagales</taxon>
        <taxon>Fagaceae</taxon>
        <taxon>Quercus</taxon>
    </lineage>
</organism>
<dbReference type="GO" id="GO:0042744">
    <property type="term" value="P:hydrogen peroxide catabolic process"/>
    <property type="evidence" value="ECO:0007669"/>
    <property type="project" value="UniProtKB-KW"/>
</dbReference>
<comment type="caution">
    <text evidence="23">The sequence shown here is derived from an EMBL/GenBank/DDBJ whole genome shotgun (WGS) entry which is preliminary data.</text>
</comment>
<dbReference type="GO" id="GO:0006979">
    <property type="term" value="P:response to oxidative stress"/>
    <property type="evidence" value="ECO:0007669"/>
    <property type="project" value="InterPro"/>
</dbReference>
<dbReference type="InterPro" id="IPR019793">
    <property type="entry name" value="Peroxidases_heam-ligand_BS"/>
</dbReference>
<evidence type="ECO:0000256" key="8">
    <source>
        <dbReference type="ARBA" id="ARBA00022723"/>
    </source>
</evidence>
<keyword evidence="14" id="KW-0376">Hydrogen peroxide</keyword>
<evidence type="ECO:0000256" key="7">
    <source>
        <dbReference type="ARBA" id="ARBA00022617"/>
    </source>
</evidence>
<comment type="similarity">
    <text evidence="3">Belongs to the peroxidase family. Ascorbate peroxidase subfamily.</text>
</comment>
<feature type="binding site" evidence="17">
    <location>
        <position position="460"/>
    </location>
    <ligand>
        <name>Ca(2+)</name>
        <dbReference type="ChEBI" id="CHEBI:29108"/>
        <label>2</label>
    </ligand>
</feature>
<keyword evidence="8 17" id="KW-0479">Metal-binding</keyword>
<evidence type="ECO:0000256" key="6">
    <source>
        <dbReference type="ARBA" id="ARBA00022559"/>
    </source>
</evidence>
<feature type="active site" description="Proton acceptor" evidence="15">
    <location>
        <position position="293"/>
    </location>
</feature>
<comment type="catalytic activity">
    <reaction evidence="1">
        <text>2 a phenolic donor + H2O2 = 2 a phenolic radical donor + 2 H2O</text>
        <dbReference type="Rhea" id="RHEA:56136"/>
        <dbReference type="ChEBI" id="CHEBI:15377"/>
        <dbReference type="ChEBI" id="CHEBI:16240"/>
        <dbReference type="ChEBI" id="CHEBI:139520"/>
        <dbReference type="ChEBI" id="CHEBI:139521"/>
        <dbReference type="EC" id="1.11.1.7"/>
    </reaction>
</comment>
<comment type="function">
    <text evidence="2">Removal of H(2)O(2), oxidation of toxic reductants, biosynthesis and degradation of lignin, suberization, auxin catabolism, response to environmental stresses such as wounding, pathogen attack and oxidative stress. These functions might be dependent on each isozyme/isoform in each plant tissue.</text>
</comment>
<feature type="binding site" evidence="17">
    <location>
        <position position="299"/>
    </location>
    <ligand>
        <name>Ca(2+)</name>
        <dbReference type="ChEBI" id="CHEBI:29108"/>
        <label>1</label>
    </ligand>
</feature>
<gene>
    <name evidence="23" type="primary">PNC2_1</name>
    <name evidence="23" type="ORF">CFP56_033110</name>
</gene>
<dbReference type="InterPro" id="IPR010255">
    <property type="entry name" value="Haem_peroxidase_sf"/>
</dbReference>
<dbReference type="InterPro" id="IPR033905">
    <property type="entry name" value="Secretory_peroxidase"/>
</dbReference>
<feature type="binding site" description="axial binding residue" evidence="17">
    <location>
        <position position="398"/>
    </location>
    <ligand>
        <name>heme b</name>
        <dbReference type="ChEBI" id="CHEBI:60344"/>
    </ligand>
    <ligandPart>
        <name>Fe</name>
        <dbReference type="ChEBI" id="CHEBI:18248"/>
    </ligandPart>
</feature>
<dbReference type="GO" id="GO:0140825">
    <property type="term" value="F:lactoperoxidase activity"/>
    <property type="evidence" value="ECO:0007669"/>
    <property type="project" value="UniProtKB-EC"/>
</dbReference>
<evidence type="ECO:0000256" key="16">
    <source>
        <dbReference type="PIRSR" id="PIRSR600823-2"/>
    </source>
</evidence>
<dbReference type="EMBL" id="PKMF04000575">
    <property type="protein sequence ID" value="KAK7825411.1"/>
    <property type="molecule type" value="Genomic_DNA"/>
</dbReference>
<evidence type="ECO:0000256" key="1">
    <source>
        <dbReference type="ARBA" id="ARBA00000189"/>
    </source>
</evidence>
<name>A0AAW0JH16_QUESU</name>
<feature type="transmembrane region" description="Helical" evidence="20">
    <location>
        <begin position="548"/>
        <end position="566"/>
    </location>
</feature>
<comment type="cofactor">
    <cofactor evidence="17">
        <name>heme b</name>
        <dbReference type="ChEBI" id="CHEBI:60344"/>
    </cofactor>
    <text evidence="17">Binds 1 heme b (iron(II)-protoporphyrin IX) group per subunit.</text>
</comment>
<evidence type="ECO:0000256" key="17">
    <source>
        <dbReference type="PIRSR" id="PIRSR600823-3"/>
    </source>
</evidence>
<dbReference type="Proteomes" id="UP000237347">
    <property type="component" value="Unassembled WGS sequence"/>
</dbReference>
<protein>
    <recommendedName>
        <fullName evidence="4">peroxidase</fullName>
        <ecNumber evidence="4">1.11.1.7</ecNumber>
    </recommendedName>
</protein>
<evidence type="ECO:0000259" key="22">
    <source>
        <dbReference type="PROSITE" id="PS50873"/>
    </source>
</evidence>
<feature type="binding site" evidence="17">
    <location>
        <position position="312"/>
    </location>
    <ligand>
        <name>Ca(2+)</name>
        <dbReference type="ChEBI" id="CHEBI:29108"/>
        <label>1</label>
    </ligand>
</feature>
<proteinExistence type="inferred from homology"/>
<keyword evidence="13 19" id="KW-1015">Disulfide bond</keyword>
<evidence type="ECO:0000256" key="13">
    <source>
        <dbReference type="ARBA" id="ARBA00023157"/>
    </source>
</evidence>
<keyword evidence="24" id="KW-1185">Reference proteome</keyword>
<dbReference type="PANTHER" id="PTHR31235">
    <property type="entry name" value="PEROXIDASE 25-RELATED"/>
    <property type="match status" value="1"/>
</dbReference>
<dbReference type="CDD" id="cd00693">
    <property type="entry name" value="secretory_peroxidase"/>
    <property type="match status" value="2"/>
</dbReference>
<dbReference type="EC" id="1.11.1.7" evidence="4"/>
<dbReference type="GO" id="GO:0046872">
    <property type="term" value="F:metal ion binding"/>
    <property type="evidence" value="ECO:0007669"/>
    <property type="project" value="UniProtKB-KW"/>
</dbReference>
<dbReference type="SUPFAM" id="SSF48113">
    <property type="entry name" value="Heme-dependent peroxidases"/>
    <property type="match status" value="3"/>
</dbReference>
<feature type="disulfide bond" evidence="19">
    <location>
        <begin position="262"/>
        <end position="338"/>
    </location>
</feature>
<feature type="disulfide bond" evidence="19">
    <location>
        <begin position="405"/>
        <end position="439"/>
    </location>
</feature>
<keyword evidence="5" id="KW-0964">Secreted</keyword>
<feature type="binding site" evidence="17">
    <location>
        <position position="297"/>
    </location>
    <ligand>
        <name>Ca(2+)</name>
        <dbReference type="ChEBI" id="CHEBI:29108"/>
        <label>1</label>
    </ligand>
</feature>
<dbReference type="PROSITE" id="PS00435">
    <property type="entry name" value="PEROXIDASE_1"/>
    <property type="match status" value="2"/>
</dbReference>
<dbReference type="PROSITE" id="PS00436">
    <property type="entry name" value="PEROXIDASE_2"/>
    <property type="match status" value="3"/>
</dbReference>
<comment type="cofactor">
    <cofactor evidence="17">
        <name>Ca(2+)</name>
        <dbReference type="ChEBI" id="CHEBI:29108"/>
    </cofactor>
    <text evidence="17">Binds 2 calcium ions per subunit.</text>
</comment>
<evidence type="ECO:0000256" key="18">
    <source>
        <dbReference type="PIRSR" id="PIRSR600823-4"/>
    </source>
</evidence>
<keyword evidence="11" id="KW-0560">Oxidoreductase</keyword>